<name>A0ABS4NAK4_9THEO</name>
<keyword evidence="2" id="KW-1185">Reference proteome</keyword>
<organism evidence="1 2">
    <name type="scientific">Thermoanaerobacterium butyriciformans</name>
    <dbReference type="NCBI Taxonomy" id="1702242"/>
    <lineage>
        <taxon>Bacteria</taxon>
        <taxon>Bacillati</taxon>
        <taxon>Bacillota</taxon>
        <taxon>Clostridia</taxon>
        <taxon>Thermoanaerobacterales</taxon>
        <taxon>Thermoanaerobacteraceae</taxon>
        <taxon>Thermoanaerobacterium</taxon>
    </lineage>
</organism>
<evidence type="ECO:0000313" key="1">
    <source>
        <dbReference type="EMBL" id="MBP2070693.1"/>
    </source>
</evidence>
<sequence>MVKGMEVDEKIKVFISSQCGIEKYDHIRKELKRLIEETGFAKVYLFEERLASTQTAEQDYLYALDDSDVCIFLIDNADGVTPAVLREIKRAKSHPKKSLYLFCKEKQEEPTQIQKELIGAHGAKYYIVNNFEEFINKGYESLINDISNVYRNYCKNRYIDPEFTLNQGTNMEIDAIASEALEKRLFEGIEKTKLYLSRQILNEVQKEVSETSKLDLYCEDFLHVLFGEKNIRECNISLLLSTLENLQSKKLHEVVVNRWNAIQYFWNDDIDRCITYEEAALEIAKKNSLSNWIVQDILIDLRNLYMLQGQQNNQIVFNSRAQKELDNESTVLFYPLIDRYDKSLYEEITKQNIKSITRSPYTVSWGNNIDKYIDYLSNVYVTSVFNGSLTHILIIIDRLKDIAFNLCKEYSDWQFRVLLLKLSIRQGNKKETKEFIEFFNDVIGKMNSSDSIEIYNFCNSVPIKYQRDIAKLEAFKYLGYYFSDKDYENIIKEIISLIEDWITSEKRIIAVGDYIFEALKENCYRIDRNIIIRICLDIFDKKLYRFYDKALDLIANVGLENIDNDLTKKTINEINKIVTDETIRSKCNNLESAIISIRRSKRDYTDKLHESVLKFMPNFYEEKYKLETMIDSQKNSEEYIFKYVYKIKERNQTQGKDGKYSLYAYSLFTIIKNIIDMNKIDINDKLLSTIFEVSLETLLCPKQLLLEKVEAIKLIIYMKLNSTSEMYDFEKFFCQIESKKDVVVDGFCDHFYKHTNITIQFCYMLMKMVFDNLDNGELLEYLGMYNELEESEKIEALKALISVFENNYCSKINDNILFMFLQFVLGLSHDSNHDVRYYAVKTLLLMISPATKDPIFTRLSKMMDYDSAYIKNLIINRAENLINIYPDILYFIIQKASVDNHYVIRKRGCELIAKNRL</sequence>
<dbReference type="InterPro" id="IPR016024">
    <property type="entry name" value="ARM-type_fold"/>
</dbReference>
<dbReference type="SUPFAM" id="SSF48371">
    <property type="entry name" value="ARM repeat"/>
    <property type="match status" value="1"/>
</dbReference>
<dbReference type="Proteomes" id="UP001166402">
    <property type="component" value="Unassembled WGS sequence"/>
</dbReference>
<dbReference type="RefSeq" id="WP_209452676.1">
    <property type="nucleotide sequence ID" value="NZ_JAGGLT010000001.1"/>
</dbReference>
<proteinExistence type="predicted"/>
<comment type="caution">
    <text evidence="1">The sequence shown here is derived from an EMBL/GenBank/DDBJ whole genome shotgun (WGS) entry which is preliminary data.</text>
</comment>
<protein>
    <recommendedName>
        <fullName evidence="3">DUF4062 domain-containing protein</fullName>
    </recommendedName>
</protein>
<gene>
    <name evidence="1" type="ORF">J2Z80_000191</name>
</gene>
<accession>A0ABS4NAK4</accession>
<evidence type="ECO:0008006" key="3">
    <source>
        <dbReference type="Google" id="ProtNLM"/>
    </source>
</evidence>
<evidence type="ECO:0000313" key="2">
    <source>
        <dbReference type="Proteomes" id="UP001166402"/>
    </source>
</evidence>
<reference evidence="1" key="1">
    <citation type="submission" date="2021-03" db="EMBL/GenBank/DDBJ databases">
        <title>Genomic Encyclopedia of Type Strains, Phase IV (KMG-IV): sequencing the most valuable type-strain genomes for metagenomic binning, comparative biology and taxonomic classification.</title>
        <authorList>
            <person name="Goeker M."/>
        </authorList>
    </citation>
    <scope>NUCLEOTIDE SEQUENCE</scope>
    <source>
        <strain evidence="1">DSM 101588</strain>
    </source>
</reference>
<dbReference type="EMBL" id="JAGGLT010000001">
    <property type="protein sequence ID" value="MBP2070693.1"/>
    <property type="molecule type" value="Genomic_DNA"/>
</dbReference>